<feature type="transmembrane region" description="Helical" evidence="2">
    <location>
        <begin position="601"/>
        <end position="621"/>
    </location>
</feature>
<gene>
    <name evidence="3" type="ORF">B0H16DRAFT_1545870</name>
</gene>
<comment type="caution">
    <text evidence="3">The sequence shown here is derived from an EMBL/GenBank/DDBJ whole genome shotgun (WGS) entry which is preliminary data.</text>
</comment>
<name>A0AAD7NAI7_9AGAR</name>
<reference evidence="3" key="1">
    <citation type="submission" date="2023-03" db="EMBL/GenBank/DDBJ databases">
        <title>Massive genome expansion in bonnet fungi (Mycena s.s.) driven by repeated elements and novel gene families across ecological guilds.</title>
        <authorList>
            <consortium name="Lawrence Berkeley National Laboratory"/>
            <person name="Harder C.B."/>
            <person name="Miyauchi S."/>
            <person name="Viragh M."/>
            <person name="Kuo A."/>
            <person name="Thoen E."/>
            <person name="Andreopoulos B."/>
            <person name="Lu D."/>
            <person name="Skrede I."/>
            <person name="Drula E."/>
            <person name="Henrissat B."/>
            <person name="Morin E."/>
            <person name="Kohler A."/>
            <person name="Barry K."/>
            <person name="LaButti K."/>
            <person name="Morin E."/>
            <person name="Salamov A."/>
            <person name="Lipzen A."/>
            <person name="Mereny Z."/>
            <person name="Hegedus B."/>
            <person name="Baldrian P."/>
            <person name="Stursova M."/>
            <person name="Weitz H."/>
            <person name="Taylor A."/>
            <person name="Grigoriev I.V."/>
            <person name="Nagy L.G."/>
            <person name="Martin F."/>
            <person name="Kauserud H."/>
        </authorList>
    </citation>
    <scope>NUCLEOTIDE SEQUENCE</scope>
    <source>
        <strain evidence="3">CBHHK182m</strain>
    </source>
</reference>
<keyword evidence="2" id="KW-0812">Transmembrane</keyword>
<evidence type="ECO:0000256" key="1">
    <source>
        <dbReference type="SAM" id="MobiDB-lite"/>
    </source>
</evidence>
<sequence length="758" mass="85156">MELDTHRVFRPLDYEESGADIVRERILCTNTSIIQLVDTVRKSKYTPHPPAWSQYQLSSEMNDLLALLGPLGHNISTCRSSSALRPLEGPLRAFEHTMKRLLTRVGSGDGQLAPSKLSLKLTQSLWNNEVKEYQEAFEQFKASITLWMLLGRWPPDVATPRSKRFQVLPTSPANRLSSANKGKESETKPTGSIVQYHVESERWMMYQFEASSPAPNPRTRRSIADVLFTLQSVWDVVPPLLNATLSVAKNLDPSRPTTHDYVAIGTALSSLVWMLQRCRPFGALPKRVQVYATKLTDFLTSLDQRESGAPKSPPSIVSDFLADEVNLSEILINDFDERQLCIPTQLCKSWQDLCFVLAILHDGYKSRQIIENASFGLRPPNSGDCLLVAGTWDSWLGSTDEVDGPLDLYAIMQDESGRCPHCKVPHPDKRPLPHNLQQCAHCEHTFLEVYWAPTNPMLPDSSEEITDVVQNIPLQLQPHPSHIRLGSTNLGALSLDSEFIPDRVLVIRHSKPVRLESEPETALPLSTEEPLQIITAMSVAQNSLVTPTRFHVLDIAGLFGLGLPGRYFRHAPREEENMTGDRPCPFNEACKEFYMRCIDEWTMAGTSAAILFGVLYTTIQIPGVTFDPAMLTVVQLSTVCLFFGTIYTFILTMAFKRLAKTAKGVLWIREAKCAPRKVFWDAWIMLALPLAWISWGVFYFGIFIMTFLWRSGGATQESGLNNPKPAAYESYVPRVATSFTFALGVVYLMLTVYAVWKI</sequence>
<evidence type="ECO:0000313" key="3">
    <source>
        <dbReference type="EMBL" id="KAJ7752587.1"/>
    </source>
</evidence>
<accession>A0AAD7NAI7</accession>
<organism evidence="3 4">
    <name type="scientific">Mycena metata</name>
    <dbReference type="NCBI Taxonomy" id="1033252"/>
    <lineage>
        <taxon>Eukaryota</taxon>
        <taxon>Fungi</taxon>
        <taxon>Dikarya</taxon>
        <taxon>Basidiomycota</taxon>
        <taxon>Agaricomycotina</taxon>
        <taxon>Agaricomycetes</taxon>
        <taxon>Agaricomycetidae</taxon>
        <taxon>Agaricales</taxon>
        <taxon>Marasmiineae</taxon>
        <taxon>Mycenaceae</taxon>
        <taxon>Mycena</taxon>
    </lineage>
</organism>
<evidence type="ECO:0000313" key="4">
    <source>
        <dbReference type="Proteomes" id="UP001215598"/>
    </source>
</evidence>
<feature type="transmembrane region" description="Helical" evidence="2">
    <location>
        <begin position="682"/>
        <end position="709"/>
    </location>
</feature>
<proteinExistence type="predicted"/>
<feature type="region of interest" description="Disordered" evidence="1">
    <location>
        <begin position="168"/>
        <end position="191"/>
    </location>
</feature>
<keyword evidence="2" id="KW-0472">Membrane</keyword>
<dbReference type="AlphaFoldDB" id="A0AAD7NAI7"/>
<protein>
    <submittedName>
        <fullName evidence="3">Uncharacterized protein</fullName>
    </submittedName>
</protein>
<dbReference type="EMBL" id="JARKIB010000058">
    <property type="protein sequence ID" value="KAJ7752587.1"/>
    <property type="molecule type" value="Genomic_DNA"/>
</dbReference>
<feature type="compositionally biased region" description="Polar residues" evidence="1">
    <location>
        <begin position="168"/>
        <end position="180"/>
    </location>
</feature>
<dbReference type="Proteomes" id="UP001215598">
    <property type="component" value="Unassembled WGS sequence"/>
</dbReference>
<evidence type="ECO:0000256" key="2">
    <source>
        <dbReference type="SAM" id="Phobius"/>
    </source>
</evidence>
<feature type="transmembrane region" description="Helical" evidence="2">
    <location>
        <begin position="633"/>
        <end position="655"/>
    </location>
</feature>
<feature type="transmembrane region" description="Helical" evidence="2">
    <location>
        <begin position="735"/>
        <end position="756"/>
    </location>
</feature>
<keyword evidence="2" id="KW-1133">Transmembrane helix</keyword>
<keyword evidence="4" id="KW-1185">Reference proteome</keyword>